<evidence type="ECO:0000256" key="3">
    <source>
        <dbReference type="PIRSR" id="PIRSR000390-2"/>
    </source>
</evidence>
<evidence type="ECO:0000256" key="4">
    <source>
        <dbReference type="RuleBase" id="RU004508"/>
    </source>
</evidence>
<proteinExistence type="inferred from homology"/>
<dbReference type="GO" id="GO:0000271">
    <property type="term" value="P:polysaccharide biosynthetic process"/>
    <property type="evidence" value="ECO:0007669"/>
    <property type="project" value="TreeGrafter"/>
</dbReference>
<keyword evidence="3 4" id="KW-0663">Pyridoxal phosphate</keyword>
<dbReference type="PANTHER" id="PTHR30244:SF34">
    <property type="entry name" value="DTDP-4-AMINO-4,6-DIDEOXYGALACTOSE TRANSAMINASE"/>
    <property type="match status" value="1"/>
</dbReference>
<dbReference type="GO" id="GO:0008483">
    <property type="term" value="F:transaminase activity"/>
    <property type="evidence" value="ECO:0007669"/>
    <property type="project" value="UniProtKB-KW"/>
</dbReference>
<dbReference type="SUPFAM" id="SSF53383">
    <property type="entry name" value="PLP-dependent transferases"/>
    <property type="match status" value="1"/>
</dbReference>
<comment type="similarity">
    <text evidence="1 4">Belongs to the DegT/DnrJ/EryC1 family.</text>
</comment>
<evidence type="ECO:0000313" key="6">
    <source>
        <dbReference type="EMBL" id="RCS42161.1"/>
    </source>
</evidence>
<dbReference type="InterPro" id="IPR000653">
    <property type="entry name" value="DegT/StrS_aminotransferase"/>
</dbReference>
<feature type="region of interest" description="Disordered" evidence="5">
    <location>
        <begin position="1"/>
        <end position="27"/>
    </location>
</feature>
<evidence type="ECO:0000256" key="5">
    <source>
        <dbReference type="SAM" id="MobiDB-lite"/>
    </source>
</evidence>
<dbReference type="AlphaFoldDB" id="A0A368KLR2"/>
<protein>
    <submittedName>
        <fullName evidence="6">Aminotransferase class V-fold PLP-dependent enzyme</fullName>
    </submittedName>
</protein>
<evidence type="ECO:0000256" key="2">
    <source>
        <dbReference type="PIRSR" id="PIRSR000390-1"/>
    </source>
</evidence>
<dbReference type="PANTHER" id="PTHR30244">
    <property type="entry name" value="TRANSAMINASE"/>
    <property type="match status" value="1"/>
</dbReference>
<dbReference type="InterPro" id="IPR015422">
    <property type="entry name" value="PyrdxlP-dep_Trfase_small"/>
</dbReference>
<feature type="compositionally biased region" description="Polar residues" evidence="5">
    <location>
        <begin position="12"/>
        <end position="25"/>
    </location>
</feature>
<dbReference type="Gene3D" id="3.90.1150.10">
    <property type="entry name" value="Aspartate Aminotransferase, domain 1"/>
    <property type="match status" value="1"/>
</dbReference>
<dbReference type="Gene3D" id="3.40.640.10">
    <property type="entry name" value="Type I PLP-dependent aspartate aminotransferase-like (Major domain)"/>
    <property type="match status" value="1"/>
</dbReference>
<dbReference type="Proteomes" id="UP000253562">
    <property type="component" value="Unassembled WGS sequence"/>
</dbReference>
<organism evidence="6 7">
    <name type="scientific">Bremerella cremea</name>
    <dbReference type="NCBI Taxonomy" id="1031537"/>
    <lineage>
        <taxon>Bacteria</taxon>
        <taxon>Pseudomonadati</taxon>
        <taxon>Planctomycetota</taxon>
        <taxon>Planctomycetia</taxon>
        <taxon>Pirellulales</taxon>
        <taxon>Pirellulaceae</taxon>
        <taxon>Bremerella</taxon>
    </lineage>
</organism>
<reference evidence="6 7" key="1">
    <citation type="submission" date="2018-07" db="EMBL/GenBank/DDBJ databases">
        <title>Comparative genomes isolates from brazilian mangrove.</title>
        <authorList>
            <person name="De Araujo J.E."/>
            <person name="Taketani R.G."/>
            <person name="Silva M.C.P."/>
            <person name="Lourenco M.V."/>
            <person name="Oliveira V.M."/>
            <person name="Andreote F.D."/>
        </authorList>
    </citation>
    <scope>NUCLEOTIDE SEQUENCE [LARGE SCALE GENOMIC DNA]</scope>
    <source>
        <strain evidence="6 7">HEX PRIS-MGV</strain>
    </source>
</reference>
<dbReference type="OrthoDB" id="257609at2"/>
<accession>A0A368KLR2</accession>
<evidence type="ECO:0000256" key="1">
    <source>
        <dbReference type="ARBA" id="ARBA00037999"/>
    </source>
</evidence>
<feature type="active site" description="Proton acceptor" evidence="2">
    <location>
        <position position="211"/>
    </location>
</feature>
<dbReference type="InterPro" id="IPR015424">
    <property type="entry name" value="PyrdxlP-dep_Trfase"/>
</dbReference>
<dbReference type="InterPro" id="IPR015421">
    <property type="entry name" value="PyrdxlP-dep_Trfase_major"/>
</dbReference>
<dbReference type="Pfam" id="PF01041">
    <property type="entry name" value="DegT_DnrJ_EryC1"/>
    <property type="match status" value="1"/>
</dbReference>
<dbReference type="PIRSF" id="PIRSF000390">
    <property type="entry name" value="PLP_StrS"/>
    <property type="match status" value="1"/>
</dbReference>
<keyword evidence="6" id="KW-0808">Transferase</keyword>
<dbReference type="RefSeq" id="WP_114371457.1">
    <property type="nucleotide sequence ID" value="NZ_QPEX01000044.1"/>
</dbReference>
<evidence type="ECO:0000313" key="7">
    <source>
        <dbReference type="Proteomes" id="UP000253562"/>
    </source>
</evidence>
<feature type="modified residue" description="N6-(pyridoxal phosphate)lysine" evidence="3">
    <location>
        <position position="211"/>
    </location>
</feature>
<dbReference type="GO" id="GO:0030170">
    <property type="term" value="F:pyridoxal phosphate binding"/>
    <property type="evidence" value="ECO:0007669"/>
    <property type="project" value="TreeGrafter"/>
</dbReference>
<gene>
    <name evidence="6" type="ORF">DTL42_20235</name>
</gene>
<comment type="caution">
    <text evidence="6">The sequence shown here is derived from an EMBL/GenBank/DDBJ whole genome shotgun (WGS) entry which is preliminary data.</text>
</comment>
<dbReference type="EMBL" id="QPEX01000044">
    <property type="protein sequence ID" value="RCS42161.1"/>
    <property type="molecule type" value="Genomic_DNA"/>
</dbReference>
<name>A0A368KLR2_9BACT</name>
<keyword evidence="6" id="KW-0032">Aminotransferase</keyword>
<sequence length="384" mass="42204">MRNRRKPPCSAEASQEPRTISQSLPSPFDPKWNDWPIADVAIREALLHAYEDGSWGRYHGPNVARLEAVLAEVHGVKHALVCSSGTIAVQIALRSLNAREGSEVILAAYDFPGNFRAIQDAGLFPVLVDIDPETWCLDANSLSAAISEKAVAVIVSHLHGGLAAMQAIEQVAAKHGIAVIEDACQATGAKIGGRVAGTLGEVGILSFGGSKLITAGRGGAILTDRDDLLQRAKIYCERGNNAYPLSELQAAVVLPQLEQLEMRNQLRCKHLQRLRKRLEALAHRLRPVAWCSDQPSFYKHAWLCDTAQRAHNLTQMAESQGIPLGKGFRGFFKRPESQARKVGTLPHSREAAERTILLHHPILLQDEYAIDWLADWLRQQVGEE</sequence>